<dbReference type="CDD" id="cd03459">
    <property type="entry name" value="3_4-PCD"/>
    <property type="match status" value="1"/>
</dbReference>
<dbReference type="InterPro" id="IPR000627">
    <property type="entry name" value="Intradiol_dOase_C"/>
</dbReference>
<protein>
    <recommendedName>
        <fullName evidence="4">Intradiol ring-cleavage dioxygenases domain-containing protein</fullName>
    </recommendedName>
</protein>
<dbReference type="SUPFAM" id="SSF49482">
    <property type="entry name" value="Aromatic compound dioxygenase"/>
    <property type="match status" value="1"/>
</dbReference>
<evidence type="ECO:0000313" key="5">
    <source>
        <dbReference type="EMBL" id="ANY79678.1"/>
    </source>
</evidence>
<dbReference type="InterPro" id="IPR050770">
    <property type="entry name" value="Intradiol_RC_Dioxygenase"/>
</dbReference>
<name>A0A1B2EI69_9HYPH</name>
<dbReference type="Pfam" id="PF00775">
    <property type="entry name" value="Dioxygenase_C"/>
    <property type="match status" value="1"/>
</dbReference>
<feature type="domain" description="Intradiol ring-cleavage dioxygenases" evidence="4">
    <location>
        <begin position="44"/>
        <end position="215"/>
    </location>
</feature>
<dbReference type="OrthoDB" id="9805815at2"/>
<dbReference type="GO" id="GO:0018578">
    <property type="term" value="F:protocatechuate 3,4-dioxygenase activity"/>
    <property type="evidence" value="ECO:0007669"/>
    <property type="project" value="InterPro"/>
</dbReference>
<keyword evidence="3" id="KW-0560">Oxidoreductase</keyword>
<dbReference type="InterPro" id="IPR039387">
    <property type="entry name" value="3_4-PCD"/>
</dbReference>
<sequence length="218" mass="23794">MTNHPALHLDRRSLVIKVAVVSASVSIPRGLIAAELVPTPGQTEGPFYPIEFPPDMDNDLVKVTGQATQAVGQVIHISGRVLDTRGQPRPGSVVEIWQCDAKGIYRHPRAGGQGRIDQAFQGYGRTSVDEKGQYRFRTIRPVPYPGRTPHIHFAVHVPGQGRLVTQMYIEGEPLNARDGVLNSIRDPQARLSVIVPLASRQSPEPGALHGRFDIVVAV</sequence>
<gene>
    <name evidence="5" type="ORF">BB934_16780</name>
</gene>
<dbReference type="InterPro" id="IPR015889">
    <property type="entry name" value="Intradiol_dOase_core"/>
</dbReference>
<dbReference type="GO" id="GO:0008199">
    <property type="term" value="F:ferric iron binding"/>
    <property type="evidence" value="ECO:0007669"/>
    <property type="project" value="InterPro"/>
</dbReference>
<reference evidence="5" key="1">
    <citation type="submission" date="2016-07" db="EMBL/GenBank/DDBJ databases">
        <title>Microvirga ossetica sp. nov. a new species of rhizobia isolated from root nodules of the legume species Vicia alpestris Steven originated from North Ossetia region in the Caucasus.</title>
        <authorList>
            <person name="Safronova V.I."/>
            <person name="Kuznetsova I.G."/>
            <person name="Sazanova A.L."/>
            <person name="Belimov A."/>
            <person name="Andronov E."/>
            <person name="Osledkin Y.S."/>
            <person name="Onishchuk O.P."/>
            <person name="Kurchak O.N."/>
            <person name="Shaposhnikov A.I."/>
            <person name="Willems A."/>
            <person name="Tikhonovich I.A."/>
        </authorList>
    </citation>
    <scope>NUCLEOTIDE SEQUENCE [LARGE SCALE GENOMIC DNA]</scope>
    <source>
        <strain evidence="5">V5/3M</strain>
    </source>
</reference>
<keyword evidence="2" id="KW-0223">Dioxygenase</keyword>
<accession>A0A1B2EI69</accession>
<organism evidence="5">
    <name type="scientific">Microvirga ossetica</name>
    <dbReference type="NCBI Taxonomy" id="1882682"/>
    <lineage>
        <taxon>Bacteria</taxon>
        <taxon>Pseudomonadati</taxon>
        <taxon>Pseudomonadota</taxon>
        <taxon>Alphaproteobacteria</taxon>
        <taxon>Hyphomicrobiales</taxon>
        <taxon>Methylobacteriaceae</taxon>
        <taxon>Microvirga</taxon>
    </lineage>
</organism>
<dbReference type="PANTHER" id="PTHR33711">
    <property type="entry name" value="DIOXYGENASE, PUTATIVE (AFU_ORTHOLOGUE AFUA_2G02910)-RELATED"/>
    <property type="match status" value="1"/>
</dbReference>
<dbReference type="RefSeq" id="WP_099512937.1">
    <property type="nucleotide sequence ID" value="NZ_CP016616.1"/>
</dbReference>
<dbReference type="EMBL" id="CP016616">
    <property type="protein sequence ID" value="ANY79678.1"/>
    <property type="molecule type" value="Genomic_DNA"/>
</dbReference>
<dbReference type="PANTHER" id="PTHR33711:SF10">
    <property type="entry name" value="INTRADIOL RING-CLEAVAGE DIOXYGENASES DOMAIN-CONTAINING PROTEIN"/>
    <property type="match status" value="1"/>
</dbReference>
<comment type="similarity">
    <text evidence="1">Belongs to the intradiol ring-cleavage dioxygenase family.</text>
</comment>
<dbReference type="Gene3D" id="2.60.130.10">
    <property type="entry name" value="Aromatic compound dioxygenase"/>
    <property type="match status" value="1"/>
</dbReference>
<evidence type="ECO:0000259" key="4">
    <source>
        <dbReference type="Pfam" id="PF00775"/>
    </source>
</evidence>
<evidence type="ECO:0000256" key="3">
    <source>
        <dbReference type="ARBA" id="ARBA00023002"/>
    </source>
</evidence>
<dbReference type="AlphaFoldDB" id="A0A1B2EI69"/>
<proteinExistence type="inferred from homology"/>
<evidence type="ECO:0000256" key="1">
    <source>
        <dbReference type="ARBA" id="ARBA00007825"/>
    </source>
</evidence>
<dbReference type="KEGG" id="moc:BB934_16780"/>
<evidence type="ECO:0000256" key="2">
    <source>
        <dbReference type="ARBA" id="ARBA00022964"/>
    </source>
</evidence>